<feature type="region of interest" description="Disordered" evidence="1">
    <location>
        <begin position="169"/>
        <end position="194"/>
    </location>
</feature>
<dbReference type="Proteomes" id="UP000663828">
    <property type="component" value="Unassembled WGS sequence"/>
</dbReference>
<keyword evidence="2" id="KW-0812">Transmembrane</keyword>
<dbReference type="GO" id="GO:0043005">
    <property type="term" value="C:neuron projection"/>
    <property type="evidence" value="ECO:0007669"/>
    <property type="project" value="TreeGrafter"/>
</dbReference>
<feature type="transmembrane region" description="Helical" evidence="2">
    <location>
        <begin position="111"/>
        <end position="130"/>
    </location>
</feature>
<proteinExistence type="predicted"/>
<gene>
    <name evidence="3" type="ORF">XAT740_LOCUS28095</name>
</gene>
<keyword evidence="2" id="KW-1133">Transmembrane helix</keyword>
<keyword evidence="2" id="KW-0472">Membrane</keyword>
<evidence type="ECO:0000256" key="1">
    <source>
        <dbReference type="SAM" id="MobiDB-lite"/>
    </source>
</evidence>
<keyword evidence="4" id="KW-1185">Reference proteome</keyword>
<dbReference type="EMBL" id="CAJNOR010002382">
    <property type="protein sequence ID" value="CAF1286424.1"/>
    <property type="molecule type" value="Genomic_DNA"/>
</dbReference>
<accession>A0A815CEV3</accession>
<comment type="caution">
    <text evidence="3">The sequence shown here is derived from an EMBL/GenBank/DDBJ whole genome shotgun (WGS) entry which is preliminary data.</text>
</comment>
<evidence type="ECO:0000256" key="2">
    <source>
        <dbReference type="SAM" id="Phobius"/>
    </source>
</evidence>
<dbReference type="PANTHER" id="PTHR14796:SF3">
    <property type="entry name" value="NEURENSIN 1-LIKE-RELATED"/>
    <property type="match status" value="1"/>
</dbReference>
<dbReference type="GO" id="GO:0030133">
    <property type="term" value="C:transport vesicle"/>
    <property type="evidence" value="ECO:0007669"/>
    <property type="project" value="InterPro"/>
</dbReference>
<dbReference type="PANTHER" id="PTHR14796">
    <property type="entry name" value="NEURENSIN 1-RELATED"/>
    <property type="match status" value="1"/>
</dbReference>
<sequence>MEVGVGCMRYFGIRSYLDNFYDRQGDDVQRRDVQHRYANSSRNPRFSSRWWKILLWIGSIFVLFGFFLLLIGFILPRKKINVEDTSSTNSPIMIVDRQALEYNAKLDKSHLIGICLVVAGGILFTFSLLMPTFCHMWCASGEANDETDPLKLRMEITSSEQSIPVCSVPKSVQPNYRKDESRVTTDGMVPITSP</sequence>
<protein>
    <submittedName>
        <fullName evidence="3">Uncharacterized protein</fullName>
    </submittedName>
</protein>
<feature type="transmembrane region" description="Helical" evidence="2">
    <location>
        <begin position="53"/>
        <end position="75"/>
    </location>
</feature>
<dbReference type="Pfam" id="PF14927">
    <property type="entry name" value="Neurensin"/>
    <property type="match status" value="1"/>
</dbReference>
<evidence type="ECO:0000313" key="3">
    <source>
        <dbReference type="EMBL" id="CAF1286424.1"/>
    </source>
</evidence>
<dbReference type="GO" id="GO:0007399">
    <property type="term" value="P:nervous system development"/>
    <property type="evidence" value="ECO:0007669"/>
    <property type="project" value="TreeGrafter"/>
</dbReference>
<dbReference type="InterPro" id="IPR024883">
    <property type="entry name" value="Neurensin"/>
</dbReference>
<evidence type="ECO:0000313" key="4">
    <source>
        <dbReference type="Proteomes" id="UP000663828"/>
    </source>
</evidence>
<organism evidence="3 4">
    <name type="scientific">Adineta ricciae</name>
    <name type="common">Rotifer</name>
    <dbReference type="NCBI Taxonomy" id="249248"/>
    <lineage>
        <taxon>Eukaryota</taxon>
        <taxon>Metazoa</taxon>
        <taxon>Spiralia</taxon>
        <taxon>Gnathifera</taxon>
        <taxon>Rotifera</taxon>
        <taxon>Eurotatoria</taxon>
        <taxon>Bdelloidea</taxon>
        <taxon>Adinetida</taxon>
        <taxon>Adinetidae</taxon>
        <taxon>Adineta</taxon>
    </lineage>
</organism>
<name>A0A815CEV3_ADIRI</name>
<dbReference type="AlphaFoldDB" id="A0A815CEV3"/>
<reference evidence="3" key="1">
    <citation type="submission" date="2021-02" db="EMBL/GenBank/DDBJ databases">
        <authorList>
            <person name="Nowell W R."/>
        </authorList>
    </citation>
    <scope>NUCLEOTIDE SEQUENCE</scope>
</reference>
<dbReference type="GO" id="GO:0043025">
    <property type="term" value="C:neuronal cell body"/>
    <property type="evidence" value="ECO:0007669"/>
    <property type="project" value="TreeGrafter"/>
</dbReference>